<dbReference type="OrthoDB" id="7455129at2759"/>
<comment type="caution">
    <text evidence="1">The sequence shown here is derived from an EMBL/GenBank/DDBJ whole genome shotgun (WGS) entry which is preliminary data.</text>
</comment>
<name>A0A8J1Y2B0_OWEFU</name>
<accession>A0A8J1Y2B0</accession>
<gene>
    <name evidence="1" type="ORF">OFUS_LOCUS2884</name>
</gene>
<organism evidence="1 2">
    <name type="scientific">Owenia fusiformis</name>
    <name type="common">Polychaete worm</name>
    <dbReference type="NCBI Taxonomy" id="6347"/>
    <lineage>
        <taxon>Eukaryota</taxon>
        <taxon>Metazoa</taxon>
        <taxon>Spiralia</taxon>
        <taxon>Lophotrochozoa</taxon>
        <taxon>Annelida</taxon>
        <taxon>Polychaeta</taxon>
        <taxon>Sedentaria</taxon>
        <taxon>Canalipalpata</taxon>
        <taxon>Sabellida</taxon>
        <taxon>Oweniida</taxon>
        <taxon>Oweniidae</taxon>
        <taxon>Owenia</taxon>
    </lineage>
</organism>
<reference evidence="1" key="1">
    <citation type="submission" date="2022-03" db="EMBL/GenBank/DDBJ databases">
        <authorList>
            <person name="Martin C."/>
        </authorList>
    </citation>
    <scope>NUCLEOTIDE SEQUENCE</scope>
</reference>
<evidence type="ECO:0000313" key="1">
    <source>
        <dbReference type="EMBL" id="CAH1775596.1"/>
    </source>
</evidence>
<feature type="non-terminal residue" evidence="1">
    <location>
        <position position="1"/>
    </location>
</feature>
<proteinExistence type="predicted"/>
<keyword evidence="2" id="KW-1185">Reference proteome</keyword>
<evidence type="ECO:0000313" key="2">
    <source>
        <dbReference type="Proteomes" id="UP000749559"/>
    </source>
</evidence>
<protein>
    <submittedName>
        <fullName evidence="1">Uncharacterized protein</fullName>
    </submittedName>
</protein>
<sequence length="174" mass="19930">VIESAAASVDERKCIICQKDDSNTVTSTKNGRERIIESAQIRCDDVSDRLNHVDTNSFVYHMSNNCYKQYTNTTKLRNIQKKQLETLPSQDESPRKRQRLRSSISHCQQIPKGPEIYDQKCVICGTKKHHGKYEKFRISEERRASSFLSAAVFFQDEVFTRCSNIEDTAGVFGA</sequence>
<feature type="non-terminal residue" evidence="1">
    <location>
        <position position="174"/>
    </location>
</feature>
<dbReference type="AlphaFoldDB" id="A0A8J1Y2B0"/>
<dbReference type="Proteomes" id="UP000749559">
    <property type="component" value="Unassembled WGS sequence"/>
</dbReference>
<dbReference type="EMBL" id="CAIIXF020000001">
    <property type="protein sequence ID" value="CAH1775596.1"/>
    <property type="molecule type" value="Genomic_DNA"/>
</dbReference>